<evidence type="ECO:0000256" key="2">
    <source>
        <dbReference type="ARBA" id="ARBA00004991"/>
    </source>
</evidence>
<dbReference type="Pfam" id="PF03372">
    <property type="entry name" value="Exo_endo_phos"/>
    <property type="match status" value="1"/>
</dbReference>
<keyword evidence="6" id="KW-0443">Lipid metabolism</keyword>
<dbReference type="PANTHER" id="PTHR16320">
    <property type="entry name" value="SPHINGOMYELINASE FAMILY MEMBER"/>
    <property type="match status" value="1"/>
</dbReference>
<evidence type="ECO:0000256" key="8">
    <source>
        <dbReference type="ARBA" id="ARBA00049371"/>
    </source>
</evidence>
<comment type="similarity">
    <text evidence="3">Belongs to the neutral sphingomyelinase family.</text>
</comment>
<dbReference type="InterPro" id="IPR017766">
    <property type="entry name" value="Sphingomyelinase/PLipase_C"/>
</dbReference>
<dbReference type="GO" id="GO:0005737">
    <property type="term" value="C:cytoplasm"/>
    <property type="evidence" value="ECO:0007669"/>
    <property type="project" value="TreeGrafter"/>
</dbReference>
<evidence type="ECO:0000313" key="11">
    <source>
        <dbReference type="EMBL" id="KAI1890075.1"/>
    </source>
</evidence>
<sequence length="592" mass="66179">MVLHLHLFPSASLQFLNDLSWKLIFPCYWLLDHLVASFVSTTQEKRQCSQDPCASLTPCVLLSTPLYLLLIVLWLPFALLGFLVWAPLQTVRRPYLYSHRRVNAREPQREWKPQGRSYCFSSANVCLLPDALSRVNNLSDTQGRAREVGRRICNGATRPQIKIYIDSPTNSSVSANSFSSLGLQQGAGISQVSSTDYKPVEQQEEQQGLPDCPLHVAGVQISIPEQAKVVAGGEGSPDSCVTSQESLTRVHSGNGGVSTNSLSHHTSALTNANGYKPGCFNGSFDHEISAFFPANLDFLCLQEVFDKQAEVKLRRELHSYFPFILSDVGRYAWKGCCSRFKCLNSGLLLASRYPILDADYYCYPNGQGEDALAAKGVLCAKVLLGKSPNDQRIVGYIACTHLHSIEGDSVVRFEQLDLLLECGIIFRKATKRQRDQIAFDVVMGDLNSDNCSSDDKLEQQHRIFRHYKDPCRLGPREDQPWALGTLLNISALYNEDVSTPENMQKVMEHEEARKEYLVYPVGKKQCSKKKGQKTPLRGNGRRIDYILYSEEVQPPGWKVAVEEYSFITQLATLTDHLPVSMRLAVSTGVEVS</sequence>
<name>A0A8T3D613_9TELE</name>
<keyword evidence="6" id="KW-0746">Sphingolipid metabolism</keyword>
<keyword evidence="9" id="KW-1133">Transmembrane helix</keyword>
<reference evidence="11" key="1">
    <citation type="submission" date="2021-01" db="EMBL/GenBank/DDBJ databases">
        <authorList>
            <person name="Zahm M."/>
            <person name="Roques C."/>
            <person name="Cabau C."/>
            <person name="Klopp C."/>
            <person name="Donnadieu C."/>
            <person name="Jouanno E."/>
            <person name="Lampietro C."/>
            <person name="Louis A."/>
            <person name="Herpin A."/>
            <person name="Echchiki A."/>
            <person name="Berthelot C."/>
            <person name="Parey E."/>
            <person name="Roest-Crollius H."/>
            <person name="Braasch I."/>
            <person name="Postlethwait J."/>
            <person name="Bobe J."/>
            <person name="Montfort J."/>
            <person name="Bouchez O."/>
            <person name="Begum T."/>
            <person name="Mejri S."/>
            <person name="Adams A."/>
            <person name="Chen W.-J."/>
            <person name="Guiguen Y."/>
        </authorList>
    </citation>
    <scope>NUCLEOTIDE SEQUENCE</scope>
    <source>
        <tissue evidence="11">Blood</tissue>
    </source>
</reference>
<dbReference type="GO" id="GO:0016020">
    <property type="term" value="C:membrane"/>
    <property type="evidence" value="ECO:0007669"/>
    <property type="project" value="GOC"/>
</dbReference>
<dbReference type="GO" id="GO:0004767">
    <property type="term" value="F:sphingomyelin phosphodiesterase activity"/>
    <property type="evidence" value="ECO:0007669"/>
    <property type="project" value="UniProtKB-EC"/>
</dbReference>
<comment type="catalytic activity">
    <reaction evidence="8">
        <text>N-(hexadecanoyl)-sphing-4-enine-1-phosphocholine + H2O = N-hexadecanoylsphing-4-enine + phosphocholine + H(+)</text>
        <dbReference type="Rhea" id="RHEA:45644"/>
        <dbReference type="ChEBI" id="CHEBI:15377"/>
        <dbReference type="ChEBI" id="CHEBI:15378"/>
        <dbReference type="ChEBI" id="CHEBI:72959"/>
        <dbReference type="ChEBI" id="CHEBI:78646"/>
        <dbReference type="ChEBI" id="CHEBI:295975"/>
    </reaction>
    <physiologicalReaction direction="left-to-right" evidence="8">
        <dbReference type="Rhea" id="RHEA:45645"/>
    </physiologicalReaction>
</comment>
<dbReference type="InterPro" id="IPR038772">
    <property type="entry name" value="Sph/SMPD2-like"/>
</dbReference>
<evidence type="ECO:0000256" key="5">
    <source>
        <dbReference type="ARBA" id="ARBA00022801"/>
    </source>
</evidence>
<accession>A0A8T3D613</accession>
<keyword evidence="9" id="KW-0472">Membrane</keyword>
<dbReference type="AlphaFoldDB" id="A0A8T3D613"/>
<comment type="caution">
    <text evidence="11">The sequence shown here is derived from an EMBL/GenBank/DDBJ whole genome shotgun (WGS) entry which is preliminary data.</text>
</comment>
<evidence type="ECO:0000313" key="12">
    <source>
        <dbReference type="Proteomes" id="UP000829720"/>
    </source>
</evidence>
<comment type="pathway">
    <text evidence="1">Lipid metabolism; sphingolipid metabolism.</text>
</comment>
<evidence type="ECO:0000256" key="4">
    <source>
        <dbReference type="ARBA" id="ARBA00012369"/>
    </source>
</evidence>
<keyword evidence="9" id="KW-0812">Transmembrane</keyword>
<feature type="transmembrane region" description="Helical" evidence="9">
    <location>
        <begin position="66"/>
        <end position="88"/>
    </location>
</feature>
<proteinExistence type="inferred from homology"/>
<dbReference type="PANTHER" id="PTHR16320:SF8">
    <property type="entry name" value="SPHINGOMYELIN PHOSPHODIESTERASE 3"/>
    <property type="match status" value="1"/>
</dbReference>
<keyword evidence="5" id="KW-0378">Hydrolase</keyword>
<organism evidence="11 12">
    <name type="scientific">Albula goreensis</name>
    <dbReference type="NCBI Taxonomy" id="1534307"/>
    <lineage>
        <taxon>Eukaryota</taxon>
        <taxon>Metazoa</taxon>
        <taxon>Chordata</taxon>
        <taxon>Craniata</taxon>
        <taxon>Vertebrata</taxon>
        <taxon>Euteleostomi</taxon>
        <taxon>Actinopterygii</taxon>
        <taxon>Neopterygii</taxon>
        <taxon>Teleostei</taxon>
        <taxon>Albuliformes</taxon>
        <taxon>Albulidae</taxon>
        <taxon>Albula</taxon>
    </lineage>
</organism>
<dbReference type="EC" id="3.1.4.12" evidence="4"/>
<dbReference type="GO" id="GO:0006684">
    <property type="term" value="P:sphingomyelin metabolic process"/>
    <property type="evidence" value="ECO:0007669"/>
    <property type="project" value="TreeGrafter"/>
</dbReference>
<evidence type="ECO:0000256" key="1">
    <source>
        <dbReference type="ARBA" id="ARBA00004760"/>
    </source>
</evidence>
<dbReference type="InterPro" id="IPR036691">
    <property type="entry name" value="Endo/exonu/phosph_ase_sf"/>
</dbReference>
<dbReference type="CDD" id="cd09078">
    <property type="entry name" value="nSMase"/>
    <property type="match status" value="1"/>
</dbReference>
<comment type="catalytic activity">
    <reaction evidence="7">
        <text>a sphingomyelin + H2O = phosphocholine + an N-acylsphing-4-enine + H(+)</text>
        <dbReference type="Rhea" id="RHEA:19253"/>
        <dbReference type="ChEBI" id="CHEBI:15377"/>
        <dbReference type="ChEBI" id="CHEBI:15378"/>
        <dbReference type="ChEBI" id="CHEBI:17636"/>
        <dbReference type="ChEBI" id="CHEBI:52639"/>
        <dbReference type="ChEBI" id="CHEBI:295975"/>
        <dbReference type="EC" id="3.1.4.12"/>
    </reaction>
    <physiologicalReaction direction="left-to-right" evidence="7">
        <dbReference type="Rhea" id="RHEA:19254"/>
    </physiologicalReaction>
</comment>
<keyword evidence="12" id="KW-1185">Reference proteome</keyword>
<dbReference type="SUPFAM" id="SSF56219">
    <property type="entry name" value="DNase I-like"/>
    <property type="match status" value="1"/>
</dbReference>
<evidence type="ECO:0000256" key="9">
    <source>
        <dbReference type="SAM" id="Phobius"/>
    </source>
</evidence>
<evidence type="ECO:0000256" key="3">
    <source>
        <dbReference type="ARBA" id="ARBA00006335"/>
    </source>
</evidence>
<evidence type="ECO:0000259" key="10">
    <source>
        <dbReference type="Pfam" id="PF03372"/>
    </source>
</evidence>
<dbReference type="GO" id="GO:0005576">
    <property type="term" value="C:extracellular region"/>
    <property type="evidence" value="ECO:0007669"/>
    <property type="project" value="InterPro"/>
</dbReference>
<dbReference type="Proteomes" id="UP000829720">
    <property type="component" value="Unassembled WGS sequence"/>
</dbReference>
<feature type="domain" description="Endonuclease/exonuclease/phosphatase" evidence="10">
    <location>
        <begin position="289"/>
        <end position="556"/>
    </location>
</feature>
<protein>
    <recommendedName>
        <fullName evidence="4">sphingomyelin phosphodiesterase</fullName>
        <ecNumber evidence="4">3.1.4.12</ecNumber>
    </recommendedName>
</protein>
<dbReference type="InterPro" id="IPR005135">
    <property type="entry name" value="Endo/exonuclease/phosphatase"/>
</dbReference>
<dbReference type="OrthoDB" id="40902at2759"/>
<comment type="pathway">
    <text evidence="2">Sphingolipid metabolism.</text>
</comment>
<gene>
    <name evidence="11" type="ORF">AGOR_G00169480</name>
</gene>
<evidence type="ECO:0000256" key="7">
    <source>
        <dbReference type="ARBA" id="ARBA00047268"/>
    </source>
</evidence>
<dbReference type="EMBL" id="JAERUA010000015">
    <property type="protein sequence ID" value="KAI1890075.1"/>
    <property type="molecule type" value="Genomic_DNA"/>
</dbReference>
<evidence type="ECO:0000256" key="6">
    <source>
        <dbReference type="ARBA" id="ARBA00022919"/>
    </source>
</evidence>
<dbReference type="Gene3D" id="3.60.10.10">
    <property type="entry name" value="Endonuclease/exonuclease/phosphatase"/>
    <property type="match status" value="1"/>
</dbReference>